<evidence type="ECO:0000256" key="1">
    <source>
        <dbReference type="ARBA" id="ARBA00010528"/>
    </source>
</evidence>
<feature type="region of interest" description="Disordered" evidence="4">
    <location>
        <begin position="303"/>
        <end position="322"/>
    </location>
</feature>
<dbReference type="Ensembl" id="ENSNBRT00000021518.1">
    <property type="protein sequence ID" value="ENSNBRP00000020952.1"/>
    <property type="gene ID" value="ENSNBRG00000015986.1"/>
</dbReference>
<accession>A0A3Q4HTY0</accession>
<evidence type="ECO:0000313" key="6">
    <source>
        <dbReference type="Ensembl" id="ENSNBRP00000020952.1"/>
    </source>
</evidence>
<dbReference type="Bgee" id="ENSNBRG00000015986">
    <property type="expression patterns" value="Expressed in zone of skin and 9 other cell types or tissues"/>
</dbReference>
<dbReference type="STRING" id="32507.ENSNBRP00000020952"/>
<dbReference type="AlphaFoldDB" id="A0A3Q4HTY0"/>
<dbReference type="GeneTree" id="ENSGT00390000018145"/>
<dbReference type="InterPro" id="IPR002136">
    <property type="entry name" value="Ribosomal_uL4"/>
</dbReference>
<evidence type="ECO:0000259" key="5">
    <source>
        <dbReference type="Pfam" id="PF14374"/>
    </source>
</evidence>
<evidence type="ECO:0000256" key="2">
    <source>
        <dbReference type="ARBA" id="ARBA00022980"/>
    </source>
</evidence>
<dbReference type="InterPro" id="IPR045240">
    <property type="entry name" value="Ribosomal_uL4_euk/arch"/>
</dbReference>
<protein>
    <submittedName>
        <fullName evidence="6">Ribosomal protein L4</fullName>
    </submittedName>
</protein>
<dbReference type="GO" id="GO:1990904">
    <property type="term" value="C:ribonucleoprotein complex"/>
    <property type="evidence" value="ECO:0007669"/>
    <property type="project" value="UniProtKB-KW"/>
</dbReference>
<dbReference type="FunFam" id="3.40.1370.10:FF:000021">
    <property type="entry name" value="Uncharacterized protein"/>
    <property type="match status" value="1"/>
</dbReference>
<evidence type="ECO:0000256" key="4">
    <source>
        <dbReference type="SAM" id="MobiDB-lite"/>
    </source>
</evidence>
<dbReference type="GO" id="GO:0003735">
    <property type="term" value="F:structural constituent of ribosome"/>
    <property type="evidence" value="ECO:0007669"/>
    <property type="project" value="InterPro"/>
</dbReference>
<dbReference type="InterPro" id="IPR025755">
    <property type="entry name" value="Ribos_uL4_C_dom"/>
</dbReference>
<sequence length="322" mass="36412">GKNVVMPAVFKAPIRPDVVNFVHTNMRKNNRQPYAVSELAGHQTSAESWGTGRAVARIPRVRGGGTHRSGQGAFGNQFSLSLLRISQRQSSLLGHRIEEIPEVPLVVEDKVEGYKKTKEAVLLLKKLKAWNDIKKVYASQRMRAGKGKMRNRRRIQRRGPCIIYNQDAGLTKAFRNIPGITLLNVNKLNLLRLAPGGHVGRFCIWTESAFRKLDDLYGTWRKAASLKVDYNLPMHKMTNTDLTRILKSEEIQKALRAPNKKLNRRILKKNPLKNLNIMLKLNPYAKTARRHAILKHDPAIKAKMLKPKKRPGKKGAPAKPKA</sequence>
<dbReference type="Proteomes" id="UP000261580">
    <property type="component" value="Unassembled WGS sequence"/>
</dbReference>
<dbReference type="Pfam" id="PF14374">
    <property type="entry name" value="Ribos_L4_asso_C"/>
    <property type="match status" value="1"/>
</dbReference>
<dbReference type="Pfam" id="PF00573">
    <property type="entry name" value="Ribosomal_L4"/>
    <property type="match status" value="1"/>
</dbReference>
<dbReference type="SUPFAM" id="SSF52166">
    <property type="entry name" value="Ribosomal protein L4"/>
    <property type="match status" value="1"/>
</dbReference>
<dbReference type="PANTHER" id="PTHR19431">
    <property type="entry name" value="60S RIBOSOMAL PROTEIN L4"/>
    <property type="match status" value="1"/>
</dbReference>
<reference evidence="6" key="1">
    <citation type="submission" date="2025-08" db="UniProtKB">
        <authorList>
            <consortium name="Ensembl"/>
        </authorList>
    </citation>
    <scope>IDENTIFICATION</scope>
</reference>
<comment type="similarity">
    <text evidence="1">Belongs to the universal ribosomal protein uL4 family.</text>
</comment>
<proteinExistence type="inferred from homology"/>
<dbReference type="OMA" id="ALYGTWR"/>
<evidence type="ECO:0000313" key="7">
    <source>
        <dbReference type="Proteomes" id="UP000261580"/>
    </source>
</evidence>
<dbReference type="GO" id="GO:0005840">
    <property type="term" value="C:ribosome"/>
    <property type="evidence" value="ECO:0007669"/>
    <property type="project" value="UniProtKB-KW"/>
</dbReference>
<feature type="domain" description="Large ribosomal subunit protein uL4 C-terminal" evidence="5">
    <location>
        <begin position="229"/>
        <end position="297"/>
    </location>
</feature>
<dbReference type="Gene3D" id="3.40.1370.10">
    <property type="match status" value="2"/>
</dbReference>
<keyword evidence="2" id="KW-0689">Ribosomal protein</keyword>
<reference evidence="6" key="2">
    <citation type="submission" date="2025-09" db="UniProtKB">
        <authorList>
            <consortium name="Ensembl"/>
        </authorList>
    </citation>
    <scope>IDENTIFICATION</scope>
</reference>
<dbReference type="InterPro" id="IPR023574">
    <property type="entry name" value="Ribosomal_uL4_dom_sf"/>
</dbReference>
<dbReference type="GO" id="GO:0006412">
    <property type="term" value="P:translation"/>
    <property type="evidence" value="ECO:0007669"/>
    <property type="project" value="InterPro"/>
</dbReference>
<organism evidence="6 7">
    <name type="scientific">Neolamprologus brichardi</name>
    <name type="common">Fairy cichlid</name>
    <name type="synonym">Lamprologus brichardi</name>
    <dbReference type="NCBI Taxonomy" id="32507"/>
    <lineage>
        <taxon>Eukaryota</taxon>
        <taxon>Metazoa</taxon>
        <taxon>Chordata</taxon>
        <taxon>Craniata</taxon>
        <taxon>Vertebrata</taxon>
        <taxon>Euteleostomi</taxon>
        <taxon>Actinopterygii</taxon>
        <taxon>Neopterygii</taxon>
        <taxon>Teleostei</taxon>
        <taxon>Neoteleostei</taxon>
        <taxon>Acanthomorphata</taxon>
        <taxon>Ovalentaria</taxon>
        <taxon>Cichlomorphae</taxon>
        <taxon>Cichliformes</taxon>
        <taxon>Cichlidae</taxon>
        <taxon>African cichlids</taxon>
        <taxon>Pseudocrenilabrinae</taxon>
        <taxon>Lamprologini</taxon>
        <taxon>Neolamprologus</taxon>
    </lineage>
</organism>
<feature type="compositionally biased region" description="Basic residues" evidence="4">
    <location>
        <begin position="303"/>
        <end position="313"/>
    </location>
</feature>
<evidence type="ECO:0000256" key="3">
    <source>
        <dbReference type="ARBA" id="ARBA00023274"/>
    </source>
</evidence>
<keyword evidence="7" id="KW-1185">Reference proteome</keyword>
<name>A0A3Q4HTY0_NEOBR</name>
<keyword evidence="3" id="KW-0687">Ribonucleoprotein</keyword>